<keyword evidence="1" id="KW-0227">DNA damage</keyword>
<evidence type="ECO:0000313" key="3">
    <source>
        <dbReference type="EMBL" id="MBE1534643.1"/>
    </source>
</evidence>
<organism evidence="3 4">
    <name type="scientific">Actinomadura algeriensis</name>
    <dbReference type="NCBI Taxonomy" id="1679523"/>
    <lineage>
        <taxon>Bacteria</taxon>
        <taxon>Bacillati</taxon>
        <taxon>Actinomycetota</taxon>
        <taxon>Actinomycetes</taxon>
        <taxon>Streptosporangiales</taxon>
        <taxon>Thermomonosporaceae</taxon>
        <taxon>Actinomadura</taxon>
    </lineage>
</organism>
<dbReference type="SUPFAM" id="SSF52540">
    <property type="entry name" value="P-loop containing nucleoside triphosphate hydrolases"/>
    <property type="match status" value="1"/>
</dbReference>
<keyword evidence="4" id="KW-1185">Reference proteome</keyword>
<dbReference type="EMBL" id="JADBDZ010000001">
    <property type="protein sequence ID" value="MBE1534643.1"/>
    <property type="molecule type" value="Genomic_DNA"/>
</dbReference>
<dbReference type="PANTHER" id="PTHR32182">
    <property type="entry name" value="DNA REPLICATION AND REPAIR PROTEIN RECF"/>
    <property type="match status" value="1"/>
</dbReference>
<dbReference type="InterPro" id="IPR003959">
    <property type="entry name" value="ATPase_AAA_core"/>
</dbReference>
<evidence type="ECO:0000313" key="4">
    <source>
        <dbReference type="Proteomes" id="UP000627838"/>
    </source>
</evidence>
<dbReference type="InterPro" id="IPR014555">
    <property type="entry name" value="RecF-like"/>
</dbReference>
<protein>
    <recommendedName>
        <fullName evidence="2">ATPase AAA-type core domain-containing protein</fullName>
    </recommendedName>
</protein>
<dbReference type="InterPro" id="IPR027417">
    <property type="entry name" value="P-loop_NTPase"/>
</dbReference>
<proteinExistence type="predicted"/>
<dbReference type="RefSeq" id="WP_192760990.1">
    <property type="nucleotide sequence ID" value="NZ_JADBDZ010000001.1"/>
</dbReference>
<reference evidence="3 4" key="1">
    <citation type="submission" date="2020-10" db="EMBL/GenBank/DDBJ databases">
        <title>Sequencing the genomes of 1000 actinobacteria strains.</title>
        <authorList>
            <person name="Klenk H.-P."/>
        </authorList>
    </citation>
    <scope>NUCLEOTIDE SEQUENCE [LARGE SCALE GENOMIC DNA]</scope>
    <source>
        <strain evidence="3 4">DSM 46744</strain>
    </source>
</reference>
<sequence length="388" mass="42588">MITRVEIDGFKSFLDFKLDVPPFLALVGPNSSGKSNFFDALGYTVDGLNFGTDALLQARRGRPQELFHRPGDGPPVEGFTVRLRRLVRVPDGLGAVDYRSDAALRNGVPEQEPSSTVIDDLETAKDMPELVRARSSRWIHDAFHGDDMAFGDMAAEVDAQMSNVRPYVPDPEAMRGVVSRADRRPLLVDGGNLAAVLGRVSESDAFADLMVDLAALIPDAREIKTELDGKRQEWSFDLVMDGQGAVPSTLLSDGTLRVLGLLAALHDPGHSGVLLVEEIENGLHPGRLAELLRRVRERVTDLDDPESLERPLRQVIVTSHSPVVVSELYRGHPESLVFMDAAVRVDPDHGRTSRVTVAKPVRDEGEPGTFVSPRQVRKYLGTVRQDVP</sequence>
<feature type="domain" description="ATPase AAA-type core" evidence="2">
    <location>
        <begin position="165"/>
        <end position="326"/>
    </location>
</feature>
<gene>
    <name evidence="3" type="ORF">H4W34_004476</name>
</gene>
<comment type="caution">
    <text evidence="3">The sequence shown here is derived from an EMBL/GenBank/DDBJ whole genome shotgun (WGS) entry which is preliminary data.</text>
</comment>
<evidence type="ECO:0000256" key="1">
    <source>
        <dbReference type="ARBA" id="ARBA00023236"/>
    </source>
</evidence>
<dbReference type="Gene3D" id="3.40.50.300">
    <property type="entry name" value="P-loop containing nucleotide triphosphate hydrolases"/>
    <property type="match status" value="2"/>
</dbReference>
<keyword evidence="1" id="KW-0742">SOS response</keyword>
<name>A0ABR9JVY7_9ACTN</name>
<dbReference type="PIRSF" id="PIRSF029347">
    <property type="entry name" value="RecF"/>
    <property type="match status" value="1"/>
</dbReference>
<accession>A0ABR9JVY7</accession>
<dbReference type="Pfam" id="PF13304">
    <property type="entry name" value="AAA_21"/>
    <property type="match status" value="1"/>
</dbReference>
<dbReference type="PANTHER" id="PTHR32182:SF22">
    <property type="entry name" value="ATP-DEPENDENT ENDONUCLEASE, OLD FAMILY-RELATED"/>
    <property type="match status" value="1"/>
</dbReference>
<evidence type="ECO:0000259" key="2">
    <source>
        <dbReference type="Pfam" id="PF13304"/>
    </source>
</evidence>
<dbReference type="Proteomes" id="UP000627838">
    <property type="component" value="Unassembled WGS sequence"/>
</dbReference>